<reference evidence="1" key="1">
    <citation type="submission" date="2018-02" db="EMBL/GenBank/DDBJ databases">
        <title>Rhizophora mucronata_Transcriptome.</title>
        <authorList>
            <person name="Meera S.P."/>
            <person name="Sreeshan A."/>
            <person name="Augustine A."/>
        </authorList>
    </citation>
    <scope>NUCLEOTIDE SEQUENCE</scope>
    <source>
        <tissue evidence="1">Leaf</tissue>
    </source>
</reference>
<name>A0A2P2NPD6_RHIMU</name>
<dbReference type="EMBL" id="GGEC01063885">
    <property type="protein sequence ID" value="MBX44369.1"/>
    <property type="molecule type" value="Transcribed_RNA"/>
</dbReference>
<organism evidence="1">
    <name type="scientific">Rhizophora mucronata</name>
    <name type="common">Asiatic mangrove</name>
    <dbReference type="NCBI Taxonomy" id="61149"/>
    <lineage>
        <taxon>Eukaryota</taxon>
        <taxon>Viridiplantae</taxon>
        <taxon>Streptophyta</taxon>
        <taxon>Embryophyta</taxon>
        <taxon>Tracheophyta</taxon>
        <taxon>Spermatophyta</taxon>
        <taxon>Magnoliopsida</taxon>
        <taxon>eudicotyledons</taxon>
        <taxon>Gunneridae</taxon>
        <taxon>Pentapetalae</taxon>
        <taxon>rosids</taxon>
        <taxon>fabids</taxon>
        <taxon>Malpighiales</taxon>
        <taxon>Rhizophoraceae</taxon>
        <taxon>Rhizophora</taxon>
    </lineage>
</organism>
<accession>A0A2P2NPD6</accession>
<sequence>MKQHLGQQNPVDSVFHVLMTRLVFIFISI</sequence>
<protein>
    <submittedName>
        <fullName evidence="1">Uncharacterized protein</fullName>
    </submittedName>
</protein>
<evidence type="ECO:0000313" key="1">
    <source>
        <dbReference type="EMBL" id="MBX44369.1"/>
    </source>
</evidence>
<proteinExistence type="predicted"/>
<dbReference type="AlphaFoldDB" id="A0A2P2NPD6"/>